<dbReference type="InterPro" id="IPR009057">
    <property type="entry name" value="Homeodomain-like_sf"/>
</dbReference>
<keyword evidence="2 4" id="KW-0238">DNA-binding</keyword>
<dbReference type="PRINTS" id="PR00455">
    <property type="entry name" value="HTHTETR"/>
</dbReference>
<keyword evidence="3" id="KW-0804">Transcription</keyword>
<keyword evidence="8" id="KW-1185">Reference proteome</keyword>
<protein>
    <submittedName>
        <fullName evidence="6">TetR family transcriptional regulator</fullName>
    </submittedName>
</protein>
<dbReference type="EMBL" id="JAIXCQ010000013">
    <property type="protein sequence ID" value="MCA5894864.1"/>
    <property type="molecule type" value="Genomic_DNA"/>
</dbReference>
<proteinExistence type="predicted"/>
<evidence type="ECO:0000313" key="8">
    <source>
        <dbReference type="Proteomes" id="UP001319870"/>
    </source>
</evidence>
<evidence type="ECO:0000256" key="1">
    <source>
        <dbReference type="ARBA" id="ARBA00023015"/>
    </source>
</evidence>
<dbReference type="EMBL" id="JAIXCQ010000020">
    <property type="protein sequence ID" value="MCA5895240.1"/>
    <property type="molecule type" value="Genomic_DNA"/>
</dbReference>
<reference evidence="6 8" key="1">
    <citation type="submission" date="2021-09" db="EMBL/GenBank/DDBJ databases">
        <title>Isoptericola luteus sp. nov., a novel bacterium isolated from Harbin, the capital city of Heilongjiang province.</title>
        <authorList>
            <person name="Li J."/>
        </authorList>
    </citation>
    <scope>NUCLEOTIDE SEQUENCE [LARGE SCALE GENOMIC DNA]</scope>
    <source>
        <strain evidence="6 8">NEAU-Y5</strain>
    </source>
</reference>
<dbReference type="SUPFAM" id="SSF46689">
    <property type="entry name" value="Homeodomain-like"/>
    <property type="match status" value="1"/>
</dbReference>
<comment type="caution">
    <text evidence="6">The sequence shown here is derived from an EMBL/GenBank/DDBJ whole genome shotgun (WGS) entry which is preliminary data.</text>
</comment>
<evidence type="ECO:0000256" key="2">
    <source>
        <dbReference type="ARBA" id="ARBA00023125"/>
    </source>
</evidence>
<dbReference type="PANTHER" id="PTHR47506">
    <property type="entry name" value="TRANSCRIPTIONAL REGULATORY PROTEIN"/>
    <property type="match status" value="1"/>
</dbReference>
<feature type="DNA-binding region" description="H-T-H motif" evidence="4">
    <location>
        <begin position="38"/>
        <end position="57"/>
    </location>
</feature>
<dbReference type="InterPro" id="IPR001647">
    <property type="entry name" value="HTH_TetR"/>
</dbReference>
<organism evidence="6 8">
    <name type="scientific">Isoptericola luteus</name>
    <dbReference type="NCBI Taxonomy" id="2879484"/>
    <lineage>
        <taxon>Bacteria</taxon>
        <taxon>Bacillati</taxon>
        <taxon>Actinomycetota</taxon>
        <taxon>Actinomycetes</taxon>
        <taxon>Micrococcales</taxon>
        <taxon>Promicromonosporaceae</taxon>
        <taxon>Isoptericola</taxon>
    </lineage>
</organism>
<evidence type="ECO:0000256" key="3">
    <source>
        <dbReference type="ARBA" id="ARBA00023163"/>
    </source>
</evidence>
<accession>A0ABS7ZMH8</accession>
<dbReference type="Pfam" id="PF00440">
    <property type="entry name" value="TetR_N"/>
    <property type="match status" value="1"/>
</dbReference>
<dbReference type="Gene3D" id="1.10.357.10">
    <property type="entry name" value="Tetracycline Repressor, domain 2"/>
    <property type="match status" value="1"/>
</dbReference>
<evidence type="ECO:0000256" key="4">
    <source>
        <dbReference type="PROSITE-ProRule" id="PRU00335"/>
    </source>
</evidence>
<evidence type="ECO:0000313" key="7">
    <source>
        <dbReference type="EMBL" id="MCA5895240.1"/>
    </source>
</evidence>
<sequence length="213" mass="23347">MAEAAVQRTRGRNADETRRRLLDAADRVLREHGYAGTSVRTVAAAAEVNPALVFYHYGGVDPLLLAALDRASETRLAEHRETAAQARTLEELTAAAVTIYRTDVERGYLASFSELVAAAVTKPALRAEISTRAEVWVAFVEEHWERVVGGTPLARLLPAREVANAAITFYLGANLFSVIDPDGTRTEDVLGLAGRLAPRASLLTMRLPRRRER</sequence>
<dbReference type="PROSITE" id="PS50977">
    <property type="entry name" value="HTH_TETR_2"/>
    <property type="match status" value="1"/>
</dbReference>
<dbReference type="RefSeq" id="WP_225566595.1">
    <property type="nucleotide sequence ID" value="NZ_JAIXCQ010000013.1"/>
</dbReference>
<feature type="domain" description="HTH tetR-type" evidence="5">
    <location>
        <begin position="15"/>
        <end position="75"/>
    </location>
</feature>
<dbReference type="Proteomes" id="UP001319870">
    <property type="component" value="Unassembled WGS sequence"/>
</dbReference>
<keyword evidence="1" id="KW-0805">Transcription regulation</keyword>
<name>A0ABS7ZMH8_9MICO</name>
<gene>
    <name evidence="6" type="ORF">LEP48_16125</name>
    <name evidence="7" type="ORF">LEP48_18075</name>
</gene>
<evidence type="ECO:0000259" key="5">
    <source>
        <dbReference type="PROSITE" id="PS50977"/>
    </source>
</evidence>
<dbReference type="PANTHER" id="PTHR47506:SF7">
    <property type="entry name" value="TRANSCRIPTIONAL REGULATORY PROTEIN"/>
    <property type="match status" value="1"/>
</dbReference>
<evidence type="ECO:0000313" key="6">
    <source>
        <dbReference type="EMBL" id="MCA5894864.1"/>
    </source>
</evidence>